<comment type="subcellular location">
    <subcellularLocation>
        <location evidence="1">Nucleus</location>
    </subcellularLocation>
</comment>
<organism evidence="7 8">
    <name type="scientific">Salix purpurea</name>
    <name type="common">Purple osier willow</name>
    <dbReference type="NCBI Taxonomy" id="77065"/>
    <lineage>
        <taxon>Eukaryota</taxon>
        <taxon>Viridiplantae</taxon>
        <taxon>Streptophyta</taxon>
        <taxon>Embryophyta</taxon>
        <taxon>Tracheophyta</taxon>
        <taxon>Spermatophyta</taxon>
        <taxon>Magnoliopsida</taxon>
        <taxon>eudicotyledons</taxon>
        <taxon>Gunneridae</taxon>
        <taxon>Pentapetalae</taxon>
        <taxon>rosids</taxon>
        <taxon>fabids</taxon>
        <taxon>Malpighiales</taxon>
        <taxon>Salicaceae</taxon>
        <taxon>Saliceae</taxon>
        <taxon>Salix</taxon>
    </lineage>
</organism>
<keyword evidence="4" id="KW-0804">Transcription</keyword>
<evidence type="ECO:0000313" key="8">
    <source>
        <dbReference type="Proteomes" id="UP001151532"/>
    </source>
</evidence>
<evidence type="ECO:0000313" key="7">
    <source>
        <dbReference type="EMBL" id="KAJ6735470.1"/>
    </source>
</evidence>
<comment type="similarity">
    <text evidence="2">Belongs to the TFIIA subunit 2 family.</text>
</comment>
<keyword evidence="5" id="KW-0539">Nucleus</keyword>
<gene>
    <name evidence="7" type="ORF">OIU79_002509</name>
</gene>
<evidence type="ECO:0000256" key="1">
    <source>
        <dbReference type="ARBA" id="ARBA00004123"/>
    </source>
</evidence>
<accession>A0A9Q0USA5</accession>
<protein>
    <submittedName>
        <fullName evidence="7">TRANSCRIPTION INITIATION FACTOR IIA SUBUNIT 2</fullName>
    </submittedName>
</protein>
<evidence type="ECO:0000256" key="4">
    <source>
        <dbReference type="ARBA" id="ARBA00023163"/>
    </source>
</evidence>
<dbReference type="SUPFAM" id="SSF47396">
    <property type="entry name" value="Transcription factor IIA (TFIIA), alpha-helical domain"/>
    <property type="match status" value="1"/>
</dbReference>
<evidence type="ECO:0000259" key="6">
    <source>
        <dbReference type="Pfam" id="PF02268"/>
    </source>
</evidence>
<dbReference type="GO" id="GO:0006367">
    <property type="term" value="P:transcription initiation at RNA polymerase II promoter"/>
    <property type="evidence" value="ECO:0007669"/>
    <property type="project" value="InterPro"/>
</dbReference>
<reference evidence="7" key="2">
    <citation type="journal article" date="2023" name="Int. J. Mol. Sci.">
        <title>De Novo Assembly and Annotation of 11 Diverse Shrub Willow (Salix) Genomes Reveals Novel Gene Organization in Sex-Linked Regions.</title>
        <authorList>
            <person name="Hyden B."/>
            <person name="Feng K."/>
            <person name="Yates T.B."/>
            <person name="Jawdy S."/>
            <person name="Cereghino C."/>
            <person name="Smart L.B."/>
            <person name="Muchero W."/>
        </authorList>
    </citation>
    <scope>NUCLEOTIDE SEQUENCE</scope>
    <source>
        <tissue evidence="7">Shoot tip</tissue>
    </source>
</reference>
<dbReference type="OrthoDB" id="586585at2759"/>
<dbReference type="GO" id="GO:0005672">
    <property type="term" value="C:transcription factor TFIIA complex"/>
    <property type="evidence" value="ECO:0007669"/>
    <property type="project" value="InterPro"/>
</dbReference>
<dbReference type="FunFam" id="1.10.287.190:FF:000001">
    <property type="entry name" value="Transcription initiation factor IIA subunit 2"/>
    <property type="match status" value="1"/>
</dbReference>
<dbReference type="InterPro" id="IPR015872">
    <property type="entry name" value="TFIIA_gsu_N"/>
</dbReference>
<dbReference type="EMBL" id="JAPFFK010000011">
    <property type="protein sequence ID" value="KAJ6735470.1"/>
    <property type="molecule type" value="Genomic_DNA"/>
</dbReference>
<proteinExistence type="inferred from homology"/>
<dbReference type="PANTHER" id="PTHR10966">
    <property type="entry name" value="TRANSCRIPTION INITIATION FACTOR IIA SUBUNIT 2"/>
    <property type="match status" value="1"/>
</dbReference>
<keyword evidence="8" id="KW-1185">Reference proteome</keyword>
<dbReference type="CDD" id="cd10145">
    <property type="entry name" value="TFIIA_gamma_N"/>
    <property type="match status" value="1"/>
</dbReference>
<evidence type="ECO:0000256" key="2">
    <source>
        <dbReference type="ARBA" id="ARBA00007675"/>
    </source>
</evidence>
<evidence type="ECO:0000256" key="5">
    <source>
        <dbReference type="ARBA" id="ARBA00023242"/>
    </source>
</evidence>
<dbReference type="InterPro" id="IPR009083">
    <property type="entry name" value="TFIIA_a-hlx"/>
</dbReference>
<dbReference type="AlphaFoldDB" id="A0A9Q0USA5"/>
<dbReference type="InterPro" id="IPR003194">
    <property type="entry name" value="TFIIA_gsu"/>
</dbReference>
<reference evidence="7" key="1">
    <citation type="submission" date="2022-11" db="EMBL/GenBank/DDBJ databases">
        <authorList>
            <person name="Hyden B.L."/>
            <person name="Feng K."/>
            <person name="Yates T."/>
            <person name="Jawdy S."/>
            <person name="Smart L.B."/>
            <person name="Muchero W."/>
        </authorList>
    </citation>
    <scope>NUCLEOTIDE SEQUENCE</scope>
    <source>
        <tissue evidence="7">Shoot tip</tissue>
    </source>
</reference>
<keyword evidence="3" id="KW-0805">Transcription regulation</keyword>
<name>A0A9Q0USA5_SALPP</name>
<dbReference type="Gene3D" id="1.10.287.190">
    <property type="entry name" value="Transcription factor IIA gamma subunit, alpha-helical domain"/>
    <property type="match status" value="1"/>
</dbReference>
<sequence>MLEPCKQLGIKGFKSSPPKKFFPRINVKLNPQQSINSSNRSLGMATFELYRRSTIGMCLTETLDDMVQNGTLSPELAFQVLVQFDKSMTEALEAQVKSKVSIKSIALHMGSGFYWFKDSLSVCLLGNVMYSRHFWMFECSKSQLMQIHPTICGRACRFLHLQSTIAELMWLLAYPSEQIESEKEHRG</sequence>
<dbReference type="Pfam" id="PF02268">
    <property type="entry name" value="TFIIA_gamma_N"/>
    <property type="match status" value="1"/>
</dbReference>
<comment type="caution">
    <text evidence="7">The sequence shown here is derived from an EMBL/GenBank/DDBJ whole genome shotgun (WGS) entry which is preliminary data.</text>
</comment>
<evidence type="ECO:0000256" key="3">
    <source>
        <dbReference type="ARBA" id="ARBA00023015"/>
    </source>
</evidence>
<feature type="domain" description="Transcription initiation factor IIA gamma subunit N-terminal" evidence="6">
    <location>
        <begin position="47"/>
        <end position="92"/>
    </location>
</feature>
<dbReference type="Proteomes" id="UP001151532">
    <property type="component" value="Chromosome 17"/>
</dbReference>